<dbReference type="OrthoDB" id="958254at2759"/>
<evidence type="ECO:0000256" key="2">
    <source>
        <dbReference type="ARBA" id="ARBA00005679"/>
    </source>
</evidence>
<evidence type="ECO:0000256" key="5">
    <source>
        <dbReference type="ARBA" id="ARBA00023180"/>
    </source>
</evidence>
<dbReference type="EMBL" id="KV407457">
    <property type="protein sequence ID" value="KZF23159.1"/>
    <property type="molecule type" value="Genomic_DNA"/>
</dbReference>
<dbReference type="GO" id="GO:0005576">
    <property type="term" value="C:extracellular region"/>
    <property type="evidence" value="ECO:0007669"/>
    <property type="project" value="UniProtKB-SubCell"/>
</dbReference>
<keyword evidence="9" id="KW-1185">Reference proteome</keyword>
<keyword evidence="7" id="KW-1133">Transmembrane helix</keyword>
<keyword evidence="3" id="KW-0964">Secreted</keyword>
<dbReference type="PANTHER" id="PTHR13234">
    <property type="entry name" value="GAMMA-INTERFERON INDUCIBLE LYSOSOMAL THIOL REDUCTASE GILT"/>
    <property type="match status" value="1"/>
</dbReference>
<evidence type="ECO:0000313" key="9">
    <source>
        <dbReference type="Proteomes" id="UP000076632"/>
    </source>
</evidence>
<name>A0A165H946_XYLHT</name>
<dbReference type="AlphaFoldDB" id="A0A165H946"/>
<reference evidence="8 9" key="1">
    <citation type="journal article" date="2016" name="Fungal Biol.">
        <title>The genome of Xylona heveae provides a window into fungal endophytism.</title>
        <authorList>
            <person name="Gazis R."/>
            <person name="Kuo A."/>
            <person name="Riley R."/>
            <person name="LaButti K."/>
            <person name="Lipzen A."/>
            <person name="Lin J."/>
            <person name="Amirebrahimi M."/>
            <person name="Hesse C.N."/>
            <person name="Spatafora J.W."/>
            <person name="Henrissat B."/>
            <person name="Hainaut M."/>
            <person name="Grigoriev I.V."/>
            <person name="Hibbett D.S."/>
        </authorList>
    </citation>
    <scope>NUCLEOTIDE SEQUENCE [LARGE SCALE GENOMIC DNA]</scope>
    <source>
        <strain evidence="8 9">TC161</strain>
    </source>
</reference>
<dbReference type="STRING" id="1328760.A0A165H946"/>
<gene>
    <name evidence="8" type="ORF">L228DRAFT_105371</name>
</gene>
<dbReference type="Pfam" id="PF03227">
    <property type="entry name" value="GILT"/>
    <property type="match status" value="1"/>
</dbReference>
<sequence>MEEKPGFDGQFTPPLPETEDSRRHPSPHWLRQRRRKSFVLVALVAFLTLSLVRIVFVSLDLDPPLLRFWQWSHCYRGGIRQPAGGAVFQGSEALESHKVALEAHIMSKCPDAKVCLHDLVVPAMERVSEKVNFTLSYIGTPTYQDGGVACMHGPSECLGNIIELCAANEYPDPKIHLGFTMCLTNNYQEIPERELIEDCALEHGVDVEQLDDCVARDVGAYGVGLLRDSVERSANASVTTSCTVRLNEKVRCVRDGGEWKNCEGGFEVDDLVRDIEQLYTFYD</sequence>
<evidence type="ECO:0000256" key="4">
    <source>
        <dbReference type="ARBA" id="ARBA00022729"/>
    </source>
</evidence>
<evidence type="ECO:0008006" key="10">
    <source>
        <dbReference type="Google" id="ProtNLM"/>
    </source>
</evidence>
<comment type="similarity">
    <text evidence="2">Belongs to the GILT family.</text>
</comment>
<organism evidence="8 9">
    <name type="scientific">Xylona heveae (strain CBS 132557 / TC161)</name>
    <dbReference type="NCBI Taxonomy" id="1328760"/>
    <lineage>
        <taxon>Eukaryota</taxon>
        <taxon>Fungi</taxon>
        <taxon>Dikarya</taxon>
        <taxon>Ascomycota</taxon>
        <taxon>Pezizomycotina</taxon>
        <taxon>Xylonomycetes</taxon>
        <taxon>Xylonales</taxon>
        <taxon>Xylonaceae</taxon>
        <taxon>Xylona</taxon>
    </lineage>
</organism>
<dbReference type="GO" id="GO:0016671">
    <property type="term" value="F:oxidoreductase activity, acting on a sulfur group of donors, disulfide as acceptor"/>
    <property type="evidence" value="ECO:0007669"/>
    <property type="project" value="InterPro"/>
</dbReference>
<proteinExistence type="inferred from homology"/>
<keyword evidence="7" id="KW-0812">Transmembrane</keyword>
<evidence type="ECO:0000256" key="1">
    <source>
        <dbReference type="ARBA" id="ARBA00004613"/>
    </source>
</evidence>
<feature type="transmembrane region" description="Helical" evidence="7">
    <location>
        <begin position="38"/>
        <end position="59"/>
    </location>
</feature>
<dbReference type="GeneID" id="28894033"/>
<evidence type="ECO:0000256" key="6">
    <source>
        <dbReference type="SAM" id="MobiDB-lite"/>
    </source>
</evidence>
<dbReference type="RefSeq" id="XP_018188714.1">
    <property type="nucleotide sequence ID" value="XM_018328896.1"/>
</dbReference>
<evidence type="ECO:0000256" key="7">
    <source>
        <dbReference type="SAM" id="Phobius"/>
    </source>
</evidence>
<keyword evidence="4" id="KW-0732">Signal</keyword>
<evidence type="ECO:0000256" key="3">
    <source>
        <dbReference type="ARBA" id="ARBA00022525"/>
    </source>
</evidence>
<feature type="region of interest" description="Disordered" evidence="6">
    <location>
        <begin position="1"/>
        <end position="28"/>
    </location>
</feature>
<dbReference type="InterPro" id="IPR004911">
    <property type="entry name" value="Interferon-induced_GILT"/>
</dbReference>
<protein>
    <recommendedName>
        <fullName evidence="10">Gamma interferon inducible lysosomal thiol reductase</fullName>
    </recommendedName>
</protein>
<evidence type="ECO:0000313" key="8">
    <source>
        <dbReference type="EMBL" id="KZF23159.1"/>
    </source>
</evidence>
<keyword evidence="5" id="KW-0325">Glycoprotein</keyword>
<dbReference type="InParanoid" id="A0A165H946"/>
<dbReference type="OMA" id="GPTECIG"/>
<comment type="subcellular location">
    <subcellularLocation>
        <location evidence="1">Secreted</location>
    </subcellularLocation>
</comment>
<keyword evidence="7" id="KW-0472">Membrane</keyword>
<accession>A0A165H946</accession>
<dbReference type="PANTHER" id="PTHR13234:SF8">
    <property type="entry name" value="GAMMA-INTERFERON-INDUCIBLE LYSOSOMAL THIOL REDUCTASE"/>
    <property type="match status" value="1"/>
</dbReference>
<dbReference type="Proteomes" id="UP000076632">
    <property type="component" value="Unassembled WGS sequence"/>
</dbReference>